<evidence type="ECO:0000256" key="1">
    <source>
        <dbReference type="SAM" id="MobiDB-lite"/>
    </source>
</evidence>
<dbReference type="OMA" id="NGAESQY"/>
<dbReference type="PANTHER" id="PTHR34952:SF2">
    <property type="entry name" value="OS05G0113500 PROTEIN"/>
    <property type="match status" value="1"/>
</dbReference>
<proteinExistence type="predicted"/>
<feature type="compositionally biased region" description="Basic residues" evidence="1">
    <location>
        <begin position="326"/>
        <end position="346"/>
    </location>
</feature>
<comment type="caution">
    <text evidence="2">The sequence shown here is derived from an EMBL/GenBank/DDBJ whole genome shotgun (WGS) entry which is preliminary data.</text>
</comment>
<reference evidence="2 3" key="1">
    <citation type="journal article" date="2021" name="Nat. Plants">
        <title>The Taxus genome provides insights into paclitaxel biosynthesis.</title>
        <authorList>
            <person name="Xiong X."/>
            <person name="Gou J."/>
            <person name="Liao Q."/>
            <person name="Li Y."/>
            <person name="Zhou Q."/>
            <person name="Bi G."/>
            <person name="Li C."/>
            <person name="Du R."/>
            <person name="Wang X."/>
            <person name="Sun T."/>
            <person name="Guo L."/>
            <person name="Liang H."/>
            <person name="Lu P."/>
            <person name="Wu Y."/>
            <person name="Zhang Z."/>
            <person name="Ro D.K."/>
            <person name="Shang Y."/>
            <person name="Huang S."/>
            <person name="Yan J."/>
        </authorList>
    </citation>
    <scope>NUCLEOTIDE SEQUENCE [LARGE SCALE GENOMIC DNA]</scope>
    <source>
        <strain evidence="2">Ta-2019</strain>
    </source>
</reference>
<sequence length="494" mass="54888">MSEQGNLEASEEMHGLENLSGLPHYKCSSLITEENSQMHGGFEKEIPFVTECKQNDLSNMKDYYDIDSVKKVSGNSQMRGGFEKEILFLTECKQNDLSDMKDYYDIDSVNKVSGNSLRVNLIVESEGVGEEAKYSDTEDYPTEDLRDALEVDLHVNNADKCALCIDLPEMGADLSCKDKKKRKKKRKGPSKNPTQIIAFKEEEQKKVEQSKSSLHTKEAVMCRTLSKSATFPGSFLDAASPEDVPNLEVEDLESATENGTKSECGCSNGKNSFYARTVSFPPSLKLIPAIRGGHENNGLGPRPKLCVKWAADVYEPPSSSVSHTVRNYHRHQSKKKDNKHKQKGKSSPRSASIENEKQLVYNLYRNSEGVYSRLHSSMTQNAEKTMLSDVLPSRSSGLMPDKSRLTSLKAPLLNMQIGQNGIPFNTALMHSDDCHGNQNNDFGGKCTDDLVLEGKDNLPNSSEAEFTQSQDSKCASSFLRSIESKQLSFAEATR</sequence>
<name>A0AA38GLX5_TAXCH</name>
<protein>
    <submittedName>
        <fullName evidence="2">Uncharacterized protein</fullName>
    </submittedName>
</protein>
<organism evidence="2 3">
    <name type="scientific">Taxus chinensis</name>
    <name type="common">Chinese yew</name>
    <name type="synonym">Taxus wallichiana var. chinensis</name>
    <dbReference type="NCBI Taxonomy" id="29808"/>
    <lineage>
        <taxon>Eukaryota</taxon>
        <taxon>Viridiplantae</taxon>
        <taxon>Streptophyta</taxon>
        <taxon>Embryophyta</taxon>
        <taxon>Tracheophyta</taxon>
        <taxon>Spermatophyta</taxon>
        <taxon>Pinopsida</taxon>
        <taxon>Pinidae</taxon>
        <taxon>Conifers II</taxon>
        <taxon>Cupressales</taxon>
        <taxon>Taxaceae</taxon>
        <taxon>Taxus</taxon>
    </lineage>
</organism>
<feature type="region of interest" description="Disordered" evidence="1">
    <location>
        <begin position="316"/>
        <end position="354"/>
    </location>
</feature>
<gene>
    <name evidence="2" type="ORF">KI387_004518</name>
</gene>
<dbReference type="AlphaFoldDB" id="A0AA38GLX5"/>
<dbReference type="PANTHER" id="PTHR34952">
    <property type="entry name" value="OS05G0113500 PROTEIN"/>
    <property type="match status" value="1"/>
</dbReference>
<keyword evidence="3" id="KW-1185">Reference proteome</keyword>
<dbReference type="EMBL" id="JAHRHJ020000002">
    <property type="protein sequence ID" value="KAH9324340.1"/>
    <property type="molecule type" value="Genomic_DNA"/>
</dbReference>
<feature type="non-terminal residue" evidence="2">
    <location>
        <position position="494"/>
    </location>
</feature>
<accession>A0AA38GLX5</accession>
<dbReference type="Proteomes" id="UP000824469">
    <property type="component" value="Unassembled WGS sequence"/>
</dbReference>
<evidence type="ECO:0000313" key="3">
    <source>
        <dbReference type="Proteomes" id="UP000824469"/>
    </source>
</evidence>
<evidence type="ECO:0000313" key="2">
    <source>
        <dbReference type="EMBL" id="KAH9324340.1"/>
    </source>
</evidence>